<protein>
    <recommendedName>
        <fullName evidence="4">Transmembrane protein</fullName>
    </recommendedName>
</protein>
<keyword evidence="1" id="KW-1133">Transmembrane helix</keyword>
<evidence type="ECO:0000256" key="1">
    <source>
        <dbReference type="SAM" id="Phobius"/>
    </source>
</evidence>
<keyword evidence="1" id="KW-0472">Membrane</keyword>
<accession>A0ABY3VDZ1</accession>
<dbReference type="RefSeq" id="WP_240258105.1">
    <property type="nucleotide sequence ID" value="NZ_CP092488.2"/>
</dbReference>
<dbReference type="Proteomes" id="UP001055336">
    <property type="component" value="Chromosome"/>
</dbReference>
<gene>
    <name evidence="2" type="ORF">MKK62_14085</name>
</gene>
<reference evidence="2" key="1">
    <citation type="submission" date="2022-08" db="EMBL/GenBank/DDBJ databases">
        <title>Whole genome sequencing of non-tuberculosis mycobacteria type-strains.</title>
        <authorList>
            <person name="Igarashi Y."/>
            <person name="Osugi A."/>
            <person name="Mitarai S."/>
        </authorList>
    </citation>
    <scope>NUCLEOTIDE SEQUENCE</scope>
    <source>
        <strain evidence="2">DSM 45127</strain>
    </source>
</reference>
<feature type="transmembrane region" description="Helical" evidence="1">
    <location>
        <begin position="29"/>
        <end position="48"/>
    </location>
</feature>
<evidence type="ECO:0008006" key="4">
    <source>
        <dbReference type="Google" id="ProtNLM"/>
    </source>
</evidence>
<proteinExistence type="predicted"/>
<evidence type="ECO:0000313" key="3">
    <source>
        <dbReference type="Proteomes" id="UP001055336"/>
    </source>
</evidence>
<keyword evidence="3" id="KW-1185">Reference proteome</keyword>
<evidence type="ECO:0000313" key="2">
    <source>
        <dbReference type="EMBL" id="UMB67643.1"/>
    </source>
</evidence>
<sequence length="68" mass="7349">MFTVLGFSFGFLALGAAVAVINVLTTIFTVAFTVYASLAVIGTVVFTVKGIRRLRRGVQEQRKVPDLT</sequence>
<keyword evidence="1" id="KW-0812">Transmembrane</keyword>
<dbReference type="EMBL" id="CP092488">
    <property type="protein sequence ID" value="UMB67643.1"/>
    <property type="molecule type" value="Genomic_DNA"/>
</dbReference>
<name>A0ABY3VDZ1_9MYCO</name>
<organism evidence="2 3">
    <name type="scientific">Mycobacterium paraterrae</name>
    <dbReference type="NCBI Taxonomy" id="577492"/>
    <lineage>
        <taxon>Bacteria</taxon>
        <taxon>Bacillati</taxon>
        <taxon>Actinomycetota</taxon>
        <taxon>Actinomycetes</taxon>
        <taxon>Mycobacteriales</taxon>
        <taxon>Mycobacteriaceae</taxon>
        <taxon>Mycobacterium</taxon>
    </lineage>
</organism>